<evidence type="ECO:0000313" key="3">
    <source>
        <dbReference type="Proteomes" id="UP000886595"/>
    </source>
</evidence>
<feature type="domain" description="Zinc knuckle CX2CX4HX4C" evidence="1">
    <location>
        <begin position="7"/>
        <end position="40"/>
    </location>
</feature>
<organism evidence="2 3">
    <name type="scientific">Brassica carinata</name>
    <name type="common">Ethiopian mustard</name>
    <name type="synonym">Abyssinian cabbage</name>
    <dbReference type="NCBI Taxonomy" id="52824"/>
    <lineage>
        <taxon>Eukaryota</taxon>
        <taxon>Viridiplantae</taxon>
        <taxon>Streptophyta</taxon>
        <taxon>Embryophyta</taxon>
        <taxon>Tracheophyta</taxon>
        <taxon>Spermatophyta</taxon>
        <taxon>Magnoliopsida</taxon>
        <taxon>eudicotyledons</taxon>
        <taxon>Gunneridae</taxon>
        <taxon>Pentapetalae</taxon>
        <taxon>rosids</taxon>
        <taxon>malvids</taxon>
        <taxon>Brassicales</taxon>
        <taxon>Brassicaceae</taxon>
        <taxon>Brassiceae</taxon>
        <taxon>Brassica</taxon>
    </lineage>
</organism>
<dbReference type="EMBL" id="JAAMPC010000008">
    <property type="protein sequence ID" value="KAG2297797.1"/>
    <property type="molecule type" value="Genomic_DNA"/>
</dbReference>
<dbReference type="Proteomes" id="UP000886595">
    <property type="component" value="Unassembled WGS sequence"/>
</dbReference>
<name>A0A8X7V0M0_BRACI</name>
<protein>
    <recommendedName>
        <fullName evidence="1">Zinc knuckle CX2CX4HX4C domain-containing protein</fullName>
    </recommendedName>
</protein>
<dbReference type="InterPro" id="IPR025836">
    <property type="entry name" value="Zn_knuckle_CX2CX4HX4C"/>
</dbReference>
<gene>
    <name evidence="2" type="ORF">Bca52824_034269</name>
</gene>
<keyword evidence="3" id="KW-1185">Reference proteome</keyword>
<proteinExistence type="predicted"/>
<evidence type="ECO:0000259" key="1">
    <source>
        <dbReference type="Pfam" id="PF14392"/>
    </source>
</evidence>
<comment type="caution">
    <text evidence="2">The sequence shown here is derived from an EMBL/GenBank/DDBJ whole genome shotgun (WGS) entry which is preliminary data.</text>
</comment>
<dbReference type="Pfam" id="PF14392">
    <property type="entry name" value="zf-CCHC_4"/>
    <property type="match status" value="1"/>
</dbReference>
<reference evidence="2 3" key="1">
    <citation type="submission" date="2020-02" db="EMBL/GenBank/DDBJ databases">
        <authorList>
            <person name="Ma Q."/>
            <person name="Huang Y."/>
            <person name="Song X."/>
            <person name="Pei D."/>
        </authorList>
    </citation>
    <scope>NUCLEOTIDE SEQUENCE [LARGE SCALE GENOMIC DNA]</scope>
    <source>
        <strain evidence="2">Sxm20200214</strain>
        <tissue evidence="2">Leaf</tissue>
    </source>
</reference>
<dbReference type="AlphaFoldDB" id="A0A8X7V0M0"/>
<accession>A0A8X7V0M0</accession>
<sequence>MEPTRDFASGKESTITLEYERLGNHCSYCFRLSHLQSQCPDKSCDFTKPQAEIQPSIAQRTVALADDHTTSQDFRGKSVARYTFPTKGKPSW</sequence>
<evidence type="ECO:0000313" key="2">
    <source>
        <dbReference type="EMBL" id="KAG2297797.1"/>
    </source>
</evidence>